<proteinExistence type="predicted"/>
<reference evidence="2 3" key="1">
    <citation type="submission" date="2022-03" db="EMBL/GenBank/DDBJ databases">
        <title>Hymenobactersp. isolated from the air.</title>
        <authorList>
            <person name="Won M."/>
            <person name="Kwon S.-W."/>
        </authorList>
    </citation>
    <scope>NUCLEOTIDE SEQUENCE [LARGE SCALE GENOMIC DNA]</scope>
    <source>
        <strain evidence="2 3">KACC 21982</strain>
    </source>
</reference>
<organism evidence="2 3">
    <name type="scientific">Hymenobacter tibetensis</name>
    <dbReference type="NCBI Taxonomy" id="497967"/>
    <lineage>
        <taxon>Bacteria</taxon>
        <taxon>Pseudomonadati</taxon>
        <taxon>Bacteroidota</taxon>
        <taxon>Cytophagia</taxon>
        <taxon>Cytophagales</taxon>
        <taxon>Hymenobacteraceae</taxon>
        <taxon>Hymenobacter</taxon>
    </lineage>
</organism>
<evidence type="ECO:0000313" key="3">
    <source>
        <dbReference type="Proteomes" id="UP000831113"/>
    </source>
</evidence>
<evidence type="ECO:0000256" key="1">
    <source>
        <dbReference type="SAM" id="SignalP"/>
    </source>
</evidence>
<protein>
    <recommendedName>
        <fullName evidence="4">Outer membrane protein beta-barrel domain-containing protein</fullName>
    </recommendedName>
</protein>
<evidence type="ECO:0008006" key="4">
    <source>
        <dbReference type="Google" id="ProtNLM"/>
    </source>
</evidence>
<dbReference type="EMBL" id="CP094669">
    <property type="protein sequence ID" value="UOG74050.1"/>
    <property type="molecule type" value="Genomic_DNA"/>
</dbReference>
<keyword evidence="3" id="KW-1185">Reference proteome</keyword>
<dbReference type="RefSeq" id="WP_243797222.1">
    <property type="nucleotide sequence ID" value="NZ_CP094669.1"/>
</dbReference>
<feature type="chain" id="PRO_5046446622" description="Outer membrane protein beta-barrel domain-containing protein" evidence="1">
    <location>
        <begin position="20"/>
        <end position="246"/>
    </location>
</feature>
<dbReference type="Proteomes" id="UP000831113">
    <property type="component" value="Chromosome"/>
</dbReference>
<name>A0ABY4CUV7_9BACT</name>
<sequence>MKKTILVPLLLGLAGPVAAQHTEYNGRAGLGLFRFSGQGAASVSTISYYNDYLSTGPNGFASNSYGREVGTGFMVGGRMQHVGSHNGLFALDIGYDRMRSQAAVNQVDYSSSLFSSFRSWYPADGTIAIITQNLTAFLGAGHRFQVGTVNLDLLAGPEAAYVFGVKQKGSGSFEYNNGTSWKINQSEVIRSRGDVRLHAEVTAWYEKIGVTAGYSYGLINYQGGLYGSDAAVYSRTLRLGMTYRVR</sequence>
<evidence type="ECO:0000313" key="2">
    <source>
        <dbReference type="EMBL" id="UOG74050.1"/>
    </source>
</evidence>
<gene>
    <name evidence="2" type="ORF">MTX78_18240</name>
</gene>
<feature type="signal peptide" evidence="1">
    <location>
        <begin position="1"/>
        <end position="19"/>
    </location>
</feature>
<keyword evidence="1" id="KW-0732">Signal</keyword>
<accession>A0ABY4CUV7</accession>